<dbReference type="Gene3D" id="1.10.2000.10">
    <property type="entry name" value="Frizzled cysteine-rich domain"/>
    <property type="match status" value="1"/>
</dbReference>
<feature type="chain" id="PRO_5002845008" evidence="1">
    <location>
        <begin position="23"/>
        <end position="491"/>
    </location>
</feature>
<dbReference type="PANTHER" id="PTHR39142">
    <property type="entry name" value="MID1P"/>
    <property type="match status" value="1"/>
</dbReference>
<accession>B6K1F2</accession>
<evidence type="ECO:0000256" key="1">
    <source>
        <dbReference type="SAM" id="SignalP"/>
    </source>
</evidence>
<keyword evidence="1" id="KW-0732">Signal</keyword>
<evidence type="ECO:0000313" key="3">
    <source>
        <dbReference type="JaponicusDB" id="SJAG_02877"/>
    </source>
</evidence>
<dbReference type="eggNOG" id="ENOG502QTEW">
    <property type="taxonomic scope" value="Eukaryota"/>
</dbReference>
<feature type="signal peptide" evidence="1">
    <location>
        <begin position="1"/>
        <end position="22"/>
    </location>
</feature>
<organism evidence="2 4">
    <name type="scientific">Schizosaccharomyces japonicus (strain yFS275 / FY16936)</name>
    <name type="common">Fission yeast</name>
    <dbReference type="NCBI Taxonomy" id="402676"/>
    <lineage>
        <taxon>Eukaryota</taxon>
        <taxon>Fungi</taxon>
        <taxon>Dikarya</taxon>
        <taxon>Ascomycota</taxon>
        <taxon>Taphrinomycotina</taxon>
        <taxon>Schizosaccharomycetes</taxon>
        <taxon>Schizosaccharomycetales</taxon>
        <taxon>Schizosaccharomycetaceae</taxon>
        <taxon>Schizosaccharomyces</taxon>
    </lineage>
</organism>
<dbReference type="PANTHER" id="PTHR39142:SF1">
    <property type="entry name" value="AEL197CP"/>
    <property type="match status" value="1"/>
</dbReference>
<dbReference type="JaponicusDB" id="SJAG_02877">
    <property type="gene designation" value="yam8"/>
</dbReference>
<dbReference type="GeneID" id="7048562"/>
<name>B6K1F2_SCHJY</name>
<dbReference type="GO" id="GO:0098703">
    <property type="term" value="P:calcium ion import across plasma membrane"/>
    <property type="evidence" value="ECO:0007669"/>
    <property type="project" value="EnsemblFungi"/>
</dbReference>
<dbReference type="STRING" id="402676.B6K1F2"/>
<dbReference type="VEuPathDB" id="FungiDB:SJAG_02877"/>
<proteinExistence type="predicted"/>
<evidence type="ECO:0000313" key="4">
    <source>
        <dbReference type="Proteomes" id="UP000001744"/>
    </source>
</evidence>
<keyword evidence="4" id="KW-1185">Reference proteome</keyword>
<dbReference type="RefSeq" id="XP_002174066.1">
    <property type="nucleotide sequence ID" value="XM_002174030.2"/>
</dbReference>
<dbReference type="Pfam" id="PF12929">
    <property type="entry name" value="Mid1"/>
    <property type="match status" value="1"/>
</dbReference>
<dbReference type="GO" id="GO:0015275">
    <property type="term" value="F:stretch-activated, monoatomic cation-selective, calcium channel activity"/>
    <property type="evidence" value="ECO:0007669"/>
    <property type="project" value="EnsemblFungi"/>
</dbReference>
<gene>
    <name evidence="3" type="primary">yam8</name>
    <name evidence="2" type="ORF">SJAG_02877</name>
</gene>
<sequence>MKAIATLLRLILFLFSFNVVRCASSTTVTEAELNSVLLQNIEDQTVEYYKVTWSPAVEKTINVTLSVCTTFDGATQLSLYASNSSLSQATSTTNVSYAQVDLGLANLSYTTYPPLYLAVSSEISMFRRNELNEAYGMKDSSSASLYTVYELGIGDNVTYHEYVDSRFLYAQDTDSAAALLITGNLTTNDTSVIPDYEIYVNPANSSLDLKLRQLSHSFCAFRDNPSLLNLNNADRSMTLRGLGPMAKEQFYVKGLNASTTYNAYLVDPNNGTLGGTTFQAIGFTTKQNTTCQLIYDLEFCSNVAYAAPGSPTRFSAGTLAKWYDEQAAGFYKNFTYTLHQLPCNASKESTYSLLRNCTDCAANYKNWLCAVLIPRCTDWARNDTFLSLKNNTSRYPLIDEYIQPGPYKEILPCSYLCYEMAASCPIDFGFTCPKTGRGLEQTYGTPSQETDNISCNAPGVEFYVSEAYTSTIRYNSLFLLVLFWFIFHFLE</sequence>
<dbReference type="GO" id="GO:0006816">
    <property type="term" value="P:calcium ion transport"/>
    <property type="evidence" value="ECO:0000318"/>
    <property type="project" value="GO_Central"/>
</dbReference>
<dbReference type="OrthoDB" id="5405745at2759"/>
<dbReference type="InterPro" id="IPR024338">
    <property type="entry name" value="MID1/Yam8"/>
</dbReference>
<dbReference type="OMA" id="PFAKEQF"/>
<evidence type="ECO:0000313" key="2">
    <source>
        <dbReference type="EMBL" id="EEB07773.1"/>
    </source>
</evidence>
<dbReference type="GO" id="GO:0005886">
    <property type="term" value="C:plasma membrane"/>
    <property type="evidence" value="ECO:0007669"/>
    <property type="project" value="EnsemblFungi"/>
</dbReference>
<dbReference type="HOGENOM" id="CLU_018731_0_0_1"/>
<reference evidence="2 4" key="1">
    <citation type="journal article" date="2011" name="Science">
        <title>Comparative functional genomics of the fission yeasts.</title>
        <authorList>
            <person name="Rhind N."/>
            <person name="Chen Z."/>
            <person name="Yassour M."/>
            <person name="Thompson D.A."/>
            <person name="Haas B.J."/>
            <person name="Habib N."/>
            <person name="Wapinski I."/>
            <person name="Roy S."/>
            <person name="Lin M.F."/>
            <person name="Heiman D.I."/>
            <person name="Young S.K."/>
            <person name="Furuya K."/>
            <person name="Guo Y."/>
            <person name="Pidoux A."/>
            <person name="Chen H.M."/>
            <person name="Robbertse B."/>
            <person name="Goldberg J.M."/>
            <person name="Aoki K."/>
            <person name="Bayne E.H."/>
            <person name="Berlin A.M."/>
            <person name="Desjardins C.A."/>
            <person name="Dobbs E."/>
            <person name="Dukaj L."/>
            <person name="Fan L."/>
            <person name="FitzGerald M.G."/>
            <person name="French C."/>
            <person name="Gujja S."/>
            <person name="Hansen K."/>
            <person name="Keifenheim D."/>
            <person name="Levin J.Z."/>
            <person name="Mosher R.A."/>
            <person name="Mueller C.A."/>
            <person name="Pfiffner J."/>
            <person name="Priest M."/>
            <person name="Russ C."/>
            <person name="Smialowska A."/>
            <person name="Swoboda P."/>
            <person name="Sykes S.M."/>
            <person name="Vaughn M."/>
            <person name="Vengrova S."/>
            <person name="Yoder R."/>
            <person name="Zeng Q."/>
            <person name="Allshire R."/>
            <person name="Baulcombe D."/>
            <person name="Birren B.W."/>
            <person name="Brown W."/>
            <person name="Ekwall K."/>
            <person name="Kellis M."/>
            <person name="Leatherwood J."/>
            <person name="Levin H."/>
            <person name="Margalit H."/>
            <person name="Martienssen R."/>
            <person name="Nieduszynski C.A."/>
            <person name="Spatafora J.W."/>
            <person name="Friedman N."/>
            <person name="Dalgaard J.Z."/>
            <person name="Baumann P."/>
            <person name="Niki H."/>
            <person name="Regev A."/>
            <person name="Nusbaum C."/>
        </authorList>
    </citation>
    <scope>NUCLEOTIDE SEQUENCE [LARGE SCALE GENOMIC DNA]</scope>
    <source>
        <strain evidence="4">yFS275 / FY16936</strain>
    </source>
</reference>
<protein>
    <submittedName>
        <fullName evidence="2">Calcium channel regulatory subunit Yam8</fullName>
    </submittedName>
</protein>
<dbReference type="AlphaFoldDB" id="B6K1F2"/>
<dbReference type="Proteomes" id="UP000001744">
    <property type="component" value="Unassembled WGS sequence"/>
</dbReference>
<dbReference type="EMBL" id="KE651166">
    <property type="protein sequence ID" value="EEB07773.1"/>
    <property type="molecule type" value="Genomic_DNA"/>
</dbReference>
<dbReference type="InterPro" id="IPR036790">
    <property type="entry name" value="Frizzled_dom_sf"/>
</dbReference>